<dbReference type="STRING" id="1802538.A2382_04475"/>
<reference evidence="3 4" key="1">
    <citation type="journal article" date="2016" name="Nat. Commun.">
        <title>Thousands of microbial genomes shed light on interconnected biogeochemical processes in an aquifer system.</title>
        <authorList>
            <person name="Anantharaman K."/>
            <person name="Brown C.T."/>
            <person name="Hug L.A."/>
            <person name="Sharon I."/>
            <person name="Castelle C.J."/>
            <person name="Probst A.J."/>
            <person name="Thomas B.C."/>
            <person name="Singh A."/>
            <person name="Wilkins M.J."/>
            <person name="Karaoz U."/>
            <person name="Brodie E.L."/>
            <person name="Williams K.H."/>
            <person name="Hubbard S.S."/>
            <person name="Banfield J.F."/>
        </authorList>
    </citation>
    <scope>NUCLEOTIDE SEQUENCE [LARGE SCALE GENOMIC DNA]</scope>
</reference>
<accession>A0A1F8CU22</accession>
<comment type="caution">
    <text evidence="3">The sequence shown here is derived from an EMBL/GenBank/DDBJ whole genome shotgun (WGS) entry which is preliminary data.</text>
</comment>
<dbReference type="Proteomes" id="UP000178999">
    <property type="component" value="Unassembled WGS sequence"/>
</dbReference>
<dbReference type="EMBL" id="MGHY01000007">
    <property type="protein sequence ID" value="OGM79824.1"/>
    <property type="molecule type" value="Genomic_DNA"/>
</dbReference>
<evidence type="ECO:0000313" key="4">
    <source>
        <dbReference type="Proteomes" id="UP000178999"/>
    </source>
</evidence>
<feature type="transmembrane region" description="Helical" evidence="1">
    <location>
        <begin position="238"/>
        <end position="263"/>
    </location>
</feature>
<name>A0A1F8CU22_9BACT</name>
<organism evidence="3 4">
    <name type="scientific">Candidatus Woesebacteria bacterium RIFOXYB1_FULL_38_16</name>
    <dbReference type="NCBI Taxonomy" id="1802538"/>
    <lineage>
        <taxon>Bacteria</taxon>
        <taxon>Candidatus Woeseibacteriota</taxon>
    </lineage>
</organism>
<keyword evidence="1" id="KW-0812">Transmembrane</keyword>
<dbReference type="AlphaFoldDB" id="A0A1F8CU22"/>
<evidence type="ECO:0000256" key="2">
    <source>
        <dbReference type="SAM" id="SignalP"/>
    </source>
</evidence>
<evidence type="ECO:0000256" key="1">
    <source>
        <dbReference type="SAM" id="Phobius"/>
    </source>
</evidence>
<keyword evidence="1" id="KW-1133">Transmembrane helix</keyword>
<feature type="transmembrane region" description="Helical" evidence="1">
    <location>
        <begin position="197"/>
        <end position="226"/>
    </location>
</feature>
<keyword evidence="1" id="KW-0472">Membrane</keyword>
<gene>
    <name evidence="3" type="ORF">A2382_04475</name>
</gene>
<proteinExistence type="predicted"/>
<feature type="chain" id="PRO_5009535095" evidence="2">
    <location>
        <begin position="21"/>
        <end position="271"/>
    </location>
</feature>
<protein>
    <submittedName>
        <fullName evidence="3">Uncharacterized protein</fullName>
    </submittedName>
</protein>
<feature type="signal peptide" evidence="2">
    <location>
        <begin position="1"/>
        <end position="20"/>
    </location>
</feature>
<sequence>MKYLFSLLLFIFLFTINTQATKAACGTGDRCCPNSCQQDSDCTSNDCEETANLCFSANLEDYHCTTGTPTDMNDSGFFECRCIGDEPPGIIGDPCDGYCISGECIDNICRPPVGECTNLKEADKDTAEEQCARAESYFCELPRVGLNFYCCTNQNICENLNGKGNEPSVTIECTTNKGDKGIDSAIGCIPYDNIDELLLFFIGWSTGVIGGIAFVLIVISGFFLLLFRSSNDPGKQNLWKDIFISAVSGLLLAIFSVFLLRIIGVNILDIL</sequence>
<evidence type="ECO:0000313" key="3">
    <source>
        <dbReference type="EMBL" id="OGM79824.1"/>
    </source>
</evidence>
<keyword evidence="2" id="KW-0732">Signal</keyword>